<feature type="transmembrane region" description="Helical" evidence="9">
    <location>
        <begin position="895"/>
        <end position="915"/>
    </location>
</feature>
<dbReference type="FunFam" id="3.30.70.1430:FF:000002">
    <property type="entry name" value="Efflux pump membrane transporter"/>
    <property type="match status" value="1"/>
</dbReference>
<keyword evidence="5 9" id="KW-0997">Cell inner membrane</keyword>
<dbReference type="SUPFAM" id="SSF82693">
    <property type="entry name" value="Multidrug efflux transporter AcrB pore domain, PN1, PN2, PC1 and PC2 subdomains"/>
    <property type="match status" value="3"/>
</dbReference>
<comment type="caution">
    <text evidence="10">The sequence shown here is derived from an EMBL/GenBank/DDBJ whole genome shotgun (WGS) entry which is preliminary data.</text>
</comment>
<comment type="similarity">
    <text evidence="2 9">Belongs to the resistance-nodulation-cell division (RND) (TC 2.A.6) family.</text>
</comment>
<keyword evidence="4" id="KW-1003">Cell membrane</keyword>
<proteinExistence type="inferred from homology"/>
<evidence type="ECO:0000256" key="3">
    <source>
        <dbReference type="ARBA" id="ARBA00022448"/>
    </source>
</evidence>
<evidence type="ECO:0000313" key="11">
    <source>
        <dbReference type="Proteomes" id="UP000462362"/>
    </source>
</evidence>
<feature type="transmembrane region" description="Helical" evidence="9">
    <location>
        <begin position="539"/>
        <end position="560"/>
    </location>
</feature>
<dbReference type="InterPro" id="IPR004764">
    <property type="entry name" value="MdtF-like"/>
</dbReference>
<dbReference type="PANTHER" id="PTHR32063:SF13">
    <property type="entry name" value="MULTIDRUG EFFLUX PUMP SUBUNIT ACRB-RELATED"/>
    <property type="match status" value="1"/>
</dbReference>
<organism evidence="10 11">
    <name type="scientific">Parasutterella excrementihominis</name>
    <dbReference type="NCBI Taxonomy" id="487175"/>
    <lineage>
        <taxon>Bacteria</taxon>
        <taxon>Pseudomonadati</taxon>
        <taxon>Pseudomonadota</taxon>
        <taxon>Betaproteobacteria</taxon>
        <taxon>Burkholderiales</taxon>
        <taxon>Sutterellaceae</taxon>
        <taxon>Parasutterella</taxon>
    </lineage>
</organism>
<feature type="transmembrane region" description="Helical" evidence="9">
    <location>
        <begin position="392"/>
        <end position="413"/>
    </location>
</feature>
<accession>A0A6I3S9L6</accession>
<dbReference type="GO" id="GO:0005886">
    <property type="term" value="C:plasma membrane"/>
    <property type="evidence" value="ECO:0007669"/>
    <property type="project" value="UniProtKB-SubCell"/>
</dbReference>
<dbReference type="NCBIfam" id="TIGR00915">
    <property type="entry name" value="2A0602"/>
    <property type="match status" value="1"/>
</dbReference>
<dbReference type="Gene3D" id="3.30.70.1440">
    <property type="entry name" value="Multidrug efflux transporter AcrB pore domain"/>
    <property type="match status" value="1"/>
</dbReference>
<feature type="transmembrane region" description="Helical" evidence="9">
    <location>
        <begin position="434"/>
        <end position="458"/>
    </location>
</feature>
<comment type="subcellular location">
    <subcellularLocation>
        <location evidence="1 9">Cell inner membrane</location>
        <topology evidence="1 9">Multi-pass membrane protein</topology>
    </subcellularLocation>
</comment>
<dbReference type="SUPFAM" id="SSF82714">
    <property type="entry name" value="Multidrug efflux transporter AcrB TolC docking domain, DN and DC subdomains"/>
    <property type="match status" value="2"/>
</dbReference>
<dbReference type="InterPro" id="IPR001036">
    <property type="entry name" value="Acrflvin-R"/>
</dbReference>
<evidence type="ECO:0000256" key="5">
    <source>
        <dbReference type="ARBA" id="ARBA00022519"/>
    </source>
</evidence>
<dbReference type="Gene3D" id="3.30.70.1430">
    <property type="entry name" value="Multidrug efflux transporter AcrB pore domain"/>
    <property type="match status" value="2"/>
</dbReference>
<keyword evidence="7 9" id="KW-1133">Transmembrane helix</keyword>
<dbReference type="Gene3D" id="3.30.70.1320">
    <property type="entry name" value="Multidrug efflux transporter AcrB pore domain like"/>
    <property type="match status" value="1"/>
</dbReference>
<dbReference type="Gene3D" id="3.30.2090.10">
    <property type="entry name" value="Multidrug efflux transporter AcrB TolC docking domain, DN and DC subdomains"/>
    <property type="match status" value="2"/>
</dbReference>
<evidence type="ECO:0000256" key="6">
    <source>
        <dbReference type="ARBA" id="ARBA00022692"/>
    </source>
</evidence>
<feature type="transmembrane region" description="Helical" evidence="9">
    <location>
        <begin position="997"/>
        <end position="1025"/>
    </location>
</feature>
<evidence type="ECO:0000256" key="1">
    <source>
        <dbReference type="ARBA" id="ARBA00004429"/>
    </source>
</evidence>
<feature type="transmembrane region" description="Helical" evidence="9">
    <location>
        <begin position="966"/>
        <end position="985"/>
    </location>
</feature>
<evidence type="ECO:0000313" key="10">
    <source>
        <dbReference type="EMBL" id="MTU44355.1"/>
    </source>
</evidence>
<dbReference type="GO" id="GO:0015562">
    <property type="term" value="F:efflux transmembrane transporter activity"/>
    <property type="evidence" value="ECO:0007669"/>
    <property type="project" value="InterPro"/>
</dbReference>
<feature type="transmembrane region" description="Helical" evidence="9">
    <location>
        <begin position="366"/>
        <end position="386"/>
    </location>
</feature>
<evidence type="ECO:0000256" key="2">
    <source>
        <dbReference type="ARBA" id="ARBA00010942"/>
    </source>
</evidence>
<dbReference type="FunFam" id="3.30.70.1430:FF:000001">
    <property type="entry name" value="Efflux pump membrane transporter"/>
    <property type="match status" value="1"/>
</dbReference>
<dbReference type="PANTHER" id="PTHR32063">
    <property type="match status" value="1"/>
</dbReference>
<name>A0A6I3S9L6_9BURK</name>
<keyword evidence="8 9" id="KW-0472">Membrane</keyword>
<evidence type="ECO:0000256" key="9">
    <source>
        <dbReference type="RuleBase" id="RU364070"/>
    </source>
</evidence>
<dbReference type="PRINTS" id="PR00702">
    <property type="entry name" value="ACRIFLAVINRP"/>
</dbReference>
<feature type="transmembrane region" description="Helical" evidence="9">
    <location>
        <begin position="12"/>
        <end position="32"/>
    </location>
</feature>
<dbReference type="GO" id="GO:0042910">
    <property type="term" value="F:xenobiotic transmembrane transporter activity"/>
    <property type="evidence" value="ECO:0007669"/>
    <property type="project" value="TreeGrafter"/>
</dbReference>
<dbReference type="FunFam" id="1.20.1640.10:FF:000001">
    <property type="entry name" value="Efflux pump membrane transporter"/>
    <property type="match status" value="1"/>
</dbReference>
<dbReference type="GO" id="GO:0009636">
    <property type="term" value="P:response to toxic substance"/>
    <property type="evidence" value="ECO:0007669"/>
    <property type="project" value="UniProtKB-ARBA"/>
</dbReference>
<dbReference type="Proteomes" id="UP000462362">
    <property type="component" value="Unassembled WGS sequence"/>
</dbReference>
<evidence type="ECO:0000256" key="7">
    <source>
        <dbReference type="ARBA" id="ARBA00022989"/>
    </source>
</evidence>
<feature type="transmembrane region" description="Helical" evidence="9">
    <location>
        <begin position="870"/>
        <end position="888"/>
    </location>
</feature>
<dbReference type="FunFam" id="3.30.2090.10:FF:000002">
    <property type="entry name" value="Efflux pump membrane transporter"/>
    <property type="match status" value="1"/>
</dbReference>
<reference evidence="10 11" key="1">
    <citation type="journal article" date="2019" name="Nat. Med.">
        <title>A library of human gut bacterial isolates paired with longitudinal multiomics data enables mechanistic microbiome research.</title>
        <authorList>
            <person name="Poyet M."/>
            <person name="Groussin M."/>
            <person name="Gibbons S.M."/>
            <person name="Avila-Pacheco J."/>
            <person name="Jiang X."/>
            <person name="Kearney S.M."/>
            <person name="Perrotta A.R."/>
            <person name="Berdy B."/>
            <person name="Zhao S."/>
            <person name="Lieberman T.D."/>
            <person name="Swanson P.K."/>
            <person name="Smith M."/>
            <person name="Roesemann S."/>
            <person name="Alexander J.E."/>
            <person name="Rich S.A."/>
            <person name="Livny J."/>
            <person name="Vlamakis H."/>
            <person name="Clish C."/>
            <person name="Bullock K."/>
            <person name="Deik A."/>
            <person name="Scott J."/>
            <person name="Pierce K.A."/>
            <person name="Xavier R.J."/>
            <person name="Alm E.J."/>
        </authorList>
    </citation>
    <scope>NUCLEOTIDE SEQUENCE [LARGE SCALE GENOMIC DNA]</scope>
    <source>
        <strain evidence="10 11">BIOML-A2</strain>
    </source>
</reference>
<feature type="transmembrane region" description="Helical" evidence="9">
    <location>
        <begin position="339"/>
        <end position="359"/>
    </location>
</feature>
<dbReference type="SUPFAM" id="SSF82866">
    <property type="entry name" value="Multidrug efflux transporter AcrB transmembrane domain"/>
    <property type="match status" value="2"/>
</dbReference>
<dbReference type="InterPro" id="IPR027463">
    <property type="entry name" value="AcrB_DN_DC_subdom"/>
</dbReference>
<dbReference type="EMBL" id="WNCL01000065">
    <property type="protein sequence ID" value="MTU44355.1"/>
    <property type="molecule type" value="Genomic_DNA"/>
</dbReference>
<evidence type="ECO:0000256" key="4">
    <source>
        <dbReference type="ARBA" id="ARBA00022475"/>
    </source>
</evidence>
<dbReference type="Gene3D" id="1.20.1640.10">
    <property type="entry name" value="Multidrug efflux transporter AcrB transmembrane domain"/>
    <property type="match status" value="2"/>
</dbReference>
<evidence type="ECO:0000256" key="8">
    <source>
        <dbReference type="ARBA" id="ARBA00023136"/>
    </source>
</evidence>
<feature type="transmembrane region" description="Helical" evidence="9">
    <location>
        <begin position="470"/>
        <end position="497"/>
    </location>
</feature>
<keyword evidence="3 9" id="KW-0813">Transport</keyword>
<sequence length="1045" mass="113035">MAKFFINRPIFAWVIAIVIMLAGTLSILNLPVSMYPQIAPPQVSISATYPGASAKTIEDTVVQVIEQKMTGLDGYLYMSSTSESSGRINITLTFAAGTDPDMAQVQVQNRLSQAQSSLPEVVQRLGVTVIKTTASFLKVIGLTSTDGSISSAELGDYLVSSIQEPLSRVDGVGEVEVFGSAFAMRIWLDPEKLHEFSLTPADIKTAISTQNVQISSGQVGGLPAAKGTALNAVITSSSLLETPEQFGAIFLKTQENGSQVFLRDVARIEKGPKMYEATAFFNGKPTAGLAIKLASGANALLTSDLVDKKMEELSHFFPEKYEYVIPFDTTPFVRISIEGVIHTLLEAIVLVVLVMYLFLQNFRATLIPTIAVPVVVLGTFGILGAMGYSINMLTMFAMVLAIGLLVDDAIVVVENVERVMDQERLSPHDATEKSMSQITGALVGIAMVLSAVFVPMAFFGGSTGVIYRQFSVTIVAAMGLSVLVALTLTPALCATILKPIKHDKAEKGFFGWFNRWFNKGAEGATSAVGYMTARWKRFIVIYGVIIGGVVFGFLKVPTAFMPDEDQGSLMVQIQLPEGSTREQILPVVKRMQDYMLNEEKDSVQSVMTVVGFSLAGMGQNTAMAFIKLKDWSERPNPEQKAQAVAARANRTLMSWKDSMVFGFALPPVPELGMADGFDMYLQDLSGQGHDALMAARNQVLGAARSNPQLYNVRPNGKEDAPQLQLHIDFAKAASLGVSVASINDTLSTAWGSSYVNDFYDRGRIKQVYVQGDEKFRQRPEDLDRWYVRNDKGEMVPFSAFCSTEWKFGSSRLERFNGLGAVNIQGAPAAGFTTGQAMLAMEEIAKALPYGFGISWNGISFQEQQAGSQTGALYTLSILIVFLCLAALYESWSIPIAVILVVPLGVIGALGMTGAFGMNNDVYFQVGLLTTIGLVSKNAILIVEFAKELHEKGESIVHAAAHAVRMRIRPIMMTSLAFGLGVLPLAKATGAGSGAQNAIGIGVLGGMLTGTFLCIFFVPLFYVLIVKLFGDKIKKKKPQEALQENK</sequence>
<feature type="transmembrane region" description="Helical" evidence="9">
    <location>
        <begin position="921"/>
        <end position="945"/>
    </location>
</feature>
<protein>
    <recommendedName>
        <fullName evidence="9">Efflux pump membrane transporter</fullName>
    </recommendedName>
</protein>
<dbReference type="NCBIfam" id="NF000282">
    <property type="entry name" value="RND_permease_1"/>
    <property type="match status" value="1"/>
</dbReference>
<dbReference type="RefSeq" id="WP_155166112.1">
    <property type="nucleotide sequence ID" value="NZ_JAXXAX010000027.1"/>
</dbReference>
<gene>
    <name evidence="10" type="ORF">GMD42_12230</name>
</gene>
<keyword evidence="6 9" id="KW-0812">Transmembrane</keyword>
<dbReference type="Pfam" id="PF00873">
    <property type="entry name" value="ACR_tran"/>
    <property type="match status" value="1"/>
</dbReference>
<dbReference type="AlphaFoldDB" id="A0A6I3S9L6"/>